<evidence type="ECO:0000313" key="9">
    <source>
        <dbReference type="EMBL" id="MBO8423754.1"/>
    </source>
</evidence>
<evidence type="ECO:0000313" key="10">
    <source>
        <dbReference type="Proteomes" id="UP000727857"/>
    </source>
</evidence>
<comment type="caution">
    <text evidence="9">The sequence shown here is derived from an EMBL/GenBank/DDBJ whole genome shotgun (WGS) entry which is preliminary data.</text>
</comment>
<reference evidence="9" key="1">
    <citation type="submission" date="2020-10" db="EMBL/GenBank/DDBJ databases">
        <authorList>
            <person name="Gilroy R."/>
        </authorList>
    </citation>
    <scope>NUCLEOTIDE SEQUENCE</scope>
    <source>
        <strain evidence="9">517</strain>
    </source>
</reference>
<dbReference type="GO" id="GO:0008324">
    <property type="term" value="F:monoatomic cation transmembrane transporter activity"/>
    <property type="evidence" value="ECO:0007669"/>
    <property type="project" value="InterPro"/>
</dbReference>
<accession>A0A940DG66</accession>
<keyword evidence="2" id="KW-0813">Transport</keyword>
<dbReference type="Pfam" id="PF02386">
    <property type="entry name" value="TrkH"/>
    <property type="match status" value="1"/>
</dbReference>
<proteinExistence type="predicted"/>
<dbReference type="InterPro" id="IPR003445">
    <property type="entry name" value="Cat_transpt"/>
</dbReference>
<evidence type="ECO:0000256" key="8">
    <source>
        <dbReference type="SAM" id="Phobius"/>
    </source>
</evidence>
<dbReference type="PANTHER" id="PTHR32024">
    <property type="entry name" value="TRK SYSTEM POTASSIUM UPTAKE PROTEIN TRKG-RELATED"/>
    <property type="match status" value="1"/>
</dbReference>
<keyword evidence="7 8" id="KW-0472">Membrane</keyword>
<dbReference type="GO" id="GO:0030001">
    <property type="term" value="P:metal ion transport"/>
    <property type="evidence" value="ECO:0007669"/>
    <property type="project" value="UniProtKB-ARBA"/>
</dbReference>
<dbReference type="AlphaFoldDB" id="A0A940DG66"/>
<evidence type="ECO:0000256" key="6">
    <source>
        <dbReference type="ARBA" id="ARBA00023065"/>
    </source>
</evidence>
<evidence type="ECO:0000256" key="5">
    <source>
        <dbReference type="ARBA" id="ARBA00022989"/>
    </source>
</evidence>
<protein>
    <submittedName>
        <fullName evidence="9">Trk family potassium uptake protein</fullName>
    </submittedName>
</protein>
<dbReference type="GO" id="GO:0005886">
    <property type="term" value="C:plasma membrane"/>
    <property type="evidence" value="ECO:0007669"/>
    <property type="project" value="UniProtKB-SubCell"/>
</dbReference>
<keyword evidence="6" id="KW-0406">Ion transport</keyword>
<keyword evidence="5 8" id="KW-1133">Transmembrane helix</keyword>
<evidence type="ECO:0000256" key="2">
    <source>
        <dbReference type="ARBA" id="ARBA00022448"/>
    </source>
</evidence>
<dbReference type="Proteomes" id="UP000727857">
    <property type="component" value="Unassembled WGS sequence"/>
</dbReference>
<reference evidence="9" key="2">
    <citation type="journal article" date="2021" name="PeerJ">
        <title>Extensive microbial diversity within the chicken gut microbiome revealed by metagenomics and culture.</title>
        <authorList>
            <person name="Gilroy R."/>
            <person name="Ravi A."/>
            <person name="Getino M."/>
            <person name="Pursley I."/>
            <person name="Horton D.L."/>
            <person name="Alikhan N.F."/>
            <person name="Baker D."/>
            <person name="Gharbi K."/>
            <person name="Hall N."/>
            <person name="Watson M."/>
            <person name="Adriaenssens E.M."/>
            <person name="Foster-Nyarko E."/>
            <person name="Jarju S."/>
            <person name="Secka A."/>
            <person name="Antonio M."/>
            <person name="Oren A."/>
            <person name="Chaudhuri R.R."/>
            <person name="La Ragione R."/>
            <person name="Hildebrand F."/>
            <person name="Pallen M.J."/>
        </authorList>
    </citation>
    <scope>NUCLEOTIDE SEQUENCE</scope>
    <source>
        <strain evidence="9">517</strain>
    </source>
</reference>
<feature type="non-terminal residue" evidence="9">
    <location>
        <position position="1"/>
    </location>
</feature>
<evidence type="ECO:0000256" key="1">
    <source>
        <dbReference type="ARBA" id="ARBA00004651"/>
    </source>
</evidence>
<organism evidence="9 10">
    <name type="scientific">Candidatus Stercoripulliclostridium pullicola</name>
    <dbReference type="NCBI Taxonomy" id="2840953"/>
    <lineage>
        <taxon>Bacteria</taxon>
        <taxon>Bacillati</taxon>
        <taxon>Bacillota</taxon>
        <taxon>Clostridia</taxon>
        <taxon>Eubacteriales</taxon>
        <taxon>Candidatus Stercoripulliclostridium</taxon>
    </lineage>
</organism>
<keyword evidence="4 8" id="KW-0812">Transmembrane</keyword>
<keyword evidence="3" id="KW-1003">Cell membrane</keyword>
<feature type="transmembrane region" description="Helical" evidence="8">
    <location>
        <begin position="36"/>
        <end position="59"/>
    </location>
</feature>
<comment type="subcellular location">
    <subcellularLocation>
        <location evidence="1">Cell membrane</location>
        <topology evidence="1">Multi-pass membrane protein</topology>
    </subcellularLocation>
</comment>
<dbReference type="PANTHER" id="PTHR32024:SF1">
    <property type="entry name" value="KTR SYSTEM POTASSIUM UPTAKE PROTEIN B"/>
    <property type="match status" value="1"/>
</dbReference>
<name>A0A940DG66_9FIRM</name>
<gene>
    <name evidence="9" type="ORF">IAB16_01840</name>
</gene>
<sequence length="79" mass="8200">IISKVENLPILSCLFETASAIGTVGLTLGITPQLGALSKCILILLMFFGRVGGLTLIFATMPGVKNNGAQVPQEKLTVG</sequence>
<dbReference type="EMBL" id="JADINF010000045">
    <property type="protein sequence ID" value="MBO8423754.1"/>
    <property type="molecule type" value="Genomic_DNA"/>
</dbReference>
<evidence type="ECO:0000256" key="3">
    <source>
        <dbReference type="ARBA" id="ARBA00022475"/>
    </source>
</evidence>
<evidence type="ECO:0000256" key="4">
    <source>
        <dbReference type="ARBA" id="ARBA00022692"/>
    </source>
</evidence>
<evidence type="ECO:0000256" key="7">
    <source>
        <dbReference type="ARBA" id="ARBA00023136"/>
    </source>
</evidence>